<evidence type="ECO:0000313" key="3">
    <source>
        <dbReference type="Proteomes" id="UP000598996"/>
    </source>
</evidence>
<sequence length="368" mass="39099">MRVLINRILAATLLGGVILNTAAPQALATAGNPSPEPGAVLSSQPRELPAGLKQLARAKQIKYATTDVRGNGTFASGMVLTPLRNKKNKTVVWAHGTTGIADKCAPSANDDVFWPEARVAISSLLERGWTVAAPDYPGLGTPGPHPYLIGNSEGRSIIDSVRAARNLDDDLSRQYAVDGHSQGGQGTLFANQLAGAYDKELQLRGTVSIAPTSQTRVLAEAIPNTAGQGFMAMALYGLNAVEPSFKPEAVLTKAALDKGDVLKKGCLNEVLAAYAPPLKLLKNDKLPEAWVAKLAEYVDPAQTPLAAPAFVVQGTDDEIVPVALTDILVEQLKGAKVRYDKLPGRDHDQAVVDSTNRVAAWLDQRFED</sequence>
<reference evidence="2 3" key="1">
    <citation type="submission" date="2021-01" db="EMBL/GenBank/DDBJ databases">
        <title>Actinoplanes sp. nov. LDG1-01 isolated from lichen.</title>
        <authorList>
            <person name="Saeng-In P."/>
            <person name="Phongsopitanun W."/>
            <person name="Kanchanasin P."/>
            <person name="Yuki M."/>
            <person name="Kudo T."/>
            <person name="Ohkuma M."/>
            <person name="Tanasupawat S."/>
        </authorList>
    </citation>
    <scope>NUCLEOTIDE SEQUENCE [LARGE SCALE GENOMIC DNA]</scope>
    <source>
        <strain evidence="2 3">LDG1-01</strain>
    </source>
</reference>
<organism evidence="2 3">
    <name type="scientific">Paractinoplanes lichenicola</name>
    <dbReference type="NCBI Taxonomy" id="2802976"/>
    <lineage>
        <taxon>Bacteria</taxon>
        <taxon>Bacillati</taxon>
        <taxon>Actinomycetota</taxon>
        <taxon>Actinomycetes</taxon>
        <taxon>Micromonosporales</taxon>
        <taxon>Micromonosporaceae</taxon>
        <taxon>Paractinoplanes</taxon>
    </lineage>
</organism>
<dbReference type="Pfam" id="PF03583">
    <property type="entry name" value="LIP"/>
    <property type="match status" value="1"/>
</dbReference>
<dbReference type="InterPro" id="IPR005152">
    <property type="entry name" value="Lipase_secreted"/>
</dbReference>
<dbReference type="PIRSF" id="PIRSF029171">
    <property type="entry name" value="Esterase_LipA"/>
    <property type="match status" value="1"/>
</dbReference>
<dbReference type="SUPFAM" id="SSF53474">
    <property type="entry name" value="alpha/beta-Hydrolases"/>
    <property type="match status" value="1"/>
</dbReference>
<dbReference type="PANTHER" id="PTHR34853:SF1">
    <property type="entry name" value="LIPASE 5"/>
    <property type="match status" value="1"/>
</dbReference>
<dbReference type="PANTHER" id="PTHR34853">
    <property type="match status" value="1"/>
</dbReference>
<evidence type="ECO:0000313" key="2">
    <source>
        <dbReference type="EMBL" id="MBL7258755.1"/>
    </source>
</evidence>
<keyword evidence="3" id="KW-1185">Reference proteome</keyword>
<keyword evidence="2" id="KW-0378">Hydrolase</keyword>
<dbReference type="Proteomes" id="UP000598996">
    <property type="component" value="Unassembled WGS sequence"/>
</dbReference>
<protein>
    <submittedName>
        <fullName evidence="2">Alpha/beta fold hydrolase</fullName>
    </submittedName>
</protein>
<dbReference type="Gene3D" id="3.40.50.1820">
    <property type="entry name" value="alpha/beta hydrolase"/>
    <property type="match status" value="2"/>
</dbReference>
<dbReference type="GO" id="GO:0016787">
    <property type="term" value="F:hydrolase activity"/>
    <property type="evidence" value="ECO:0007669"/>
    <property type="project" value="UniProtKB-KW"/>
</dbReference>
<feature type="chain" id="PRO_5047367769" evidence="1">
    <location>
        <begin position="29"/>
        <end position="368"/>
    </location>
</feature>
<proteinExistence type="predicted"/>
<keyword evidence="1" id="KW-0732">Signal</keyword>
<name>A0ABS1VW91_9ACTN</name>
<comment type="caution">
    <text evidence="2">The sequence shown here is derived from an EMBL/GenBank/DDBJ whole genome shotgun (WGS) entry which is preliminary data.</text>
</comment>
<dbReference type="EMBL" id="JAENHO010000009">
    <property type="protein sequence ID" value="MBL7258755.1"/>
    <property type="molecule type" value="Genomic_DNA"/>
</dbReference>
<feature type="signal peptide" evidence="1">
    <location>
        <begin position="1"/>
        <end position="28"/>
    </location>
</feature>
<accession>A0ABS1VW91</accession>
<gene>
    <name evidence="2" type="ORF">JKJ07_31035</name>
</gene>
<evidence type="ECO:0000256" key="1">
    <source>
        <dbReference type="SAM" id="SignalP"/>
    </source>
</evidence>
<dbReference type="InterPro" id="IPR029058">
    <property type="entry name" value="AB_hydrolase_fold"/>
</dbReference>